<protein>
    <recommendedName>
        <fullName evidence="8">TF-B3 domain-containing protein</fullName>
    </recommendedName>
</protein>
<dbReference type="InterPro" id="IPR015300">
    <property type="entry name" value="DNA-bd_pseudobarrel_sf"/>
</dbReference>
<proteinExistence type="predicted"/>
<evidence type="ECO:0000256" key="4">
    <source>
        <dbReference type="ARBA" id="ARBA00023163"/>
    </source>
</evidence>
<evidence type="ECO:0000256" key="1">
    <source>
        <dbReference type="ARBA" id="ARBA00004123"/>
    </source>
</evidence>
<dbReference type="GO" id="GO:0003677">
    <property type="term" value="F:DNA binding"/>
    <property type="evidence" value="ECO:0007669"/>
    <property type="project" value="UniProtKB-KW"/>
</dbReference>
<dbReference type="Gene3D" id="2.40.330.10">
    <property type="entry name" value="DNA-binding pseudobarrel domain"/>
    <property type="match status" value="1"/>
</dbReference>
<keyword evidence="3" id="KW-0238">DNA-binding</keyword>
<organism evidence="6 7">
    <name type="scientific">Morus notabilis</name>
    <dbReference type="NCBI Taxonomy" id="981085"/>
    <lineage>
        <taxon>Eukaryota</taxon>
        <taxon>Viridiplantae</taxon>
        <taxon>Streptophyta</taxon>
        <taxon>Embryophyta</taxon>
        <taxon>Tracheophyta</taxon>
        <taxon>Spermatophyta</taxon>
        <taxon>Magnoliopsida</taxon>
        <taxon>eudicotyledons</taxon>
        <taxon>Gunneridae</taxon>
        <taxon>Pentapetalae</taxon>
        <taxon>rosids</taxon>
        <taxon>fabids</taxon>
        <taxon>Rosales</taxon>
        <taxon>Moraceae</taxon>
        <taxon>Moreae</taxon>
        <taxon>Morus</taxon>
    </lineage>
</organism>
<evidence type="ECO:0000256" key="3">
    <source>
        <dbReference type="ARBA" id="ARBA00023125"/>
    </source>
</evidence>
<sequence length="127" mass="14686">MEKRDGVESKILRETDITQRMTVKIQWVGEGKLLPAPIPGSEPIAIPVKDELGNDMVLRLAVRAPKDGEKSYYMKPVFMSKEWRAFVAEKNLKVGESIYLWRDRDYLRIKVRDPPRTHNLFGTNVIC</sequence>
<accession>W9SFF7</accession>
<name>W9SFF7_9ROSA</name>
<gene>
    <name evidence="6" type="ORF">L484_027893</name>
</gene>
<comment type="subcellular location">
    <subcellularLocation>
        <location evidence="1">Nucleus</location>
    </subcellularLocation>
</comment>
<dbReference type="EMBL" id="KE346217">
    <property type="protein sequence ID" value="EXC30718.1"/>
    <property type="molecule type" value="Genomic_DNA"/>
</dbReference>
<evidence type="ECO:0000313" key="6">
    <source>
        <dbReference type="EMBL" id="EXC30718.1"/>
    </source>
</evidence>
<dbReference type="AlphaFoldDB" id="W9SFF7"/>
<keyword evidence="4" id="KW-0804">Transcription</keyword>
<keyword evidence="5" id="KW-0539">Nucleus</keyword>
<keyword evidence="7" id="KW-1185">Reference proteome</keyword>
<evidence type="ECO:0008006" key="8">
    <source>
        <dbReference type="Google" id="ProtNLM"/>
    </source>
</evidence>
<dbReference type="SUPFAM" id="SSF101936">
    <property type="entry name" value="DNA-binding pseudobarrel domain"/>
    <property type="match status" value="1"/>
</dbReference>
<dbReference type="GO" id="GO:0005634">
    <property type="term" value="C:nucleus"/>
    <property type="evidence" value="ECO:0007669"/>
    <property type="project" value="UniProtKB-SubCell"/>
</dbReference>
<evidence type="ECO:0000256" key="2">
    <source>
        <dbReference type="ARBA" id="ARBA00023015"/>
    </source>
</evidence>
<evidence type="ECO:0000313" key="7">
    <source>
        <dbReference type="Proteomes" id="UP000030645"/>
    </source>
</evidence>
<keyword evidence="2" id="KW-0805">Transcription regulation</keyword>
<evidence type="ECO:0000256" key="5">
    <source>
        <dbReference type="ARBA" id="ARBA00023242"/>
    </source>
</evidence>
<dbReference type="Proteomes" id="UP000030645">
    <property type="component" value="Unassembled WGS sequence"/>
</dbReference>
<reference evidence="7" key="1">
    <citation type="submission" date="2013-01" db="EMBL/GenBank/DDBJ databases">
        <title>Draft Genome Sequence of a Mulberry Tree, Morus notabilis C.K. Schneid.</title>
        <authorList>
            <person name="He N."/>
            <person name="Zhao S."/>
        </authorList>
    </citation>
    <scope>NUCLEOTIDE SEQUENCE</scope>
</reference>